<evidence type="ECO:0000256" key="1">
    <source>
        <dbReference type="SAM" id="MobiDB-lite"/>
    </source>
</evidence>
<dbReference type="GO" id="GO:0006352">
    <property type="term" value="P:DNA-templated transcription initiation"/>
    <property type="evidence" value="ECO:0007669"/>
    <property type="project" value="InterPro"/>
</dbReference>
<dbReference type="GO" id="GO:0003700">
    <property type="term" value="F:DNA-binding transcription factor activity"/>
    <property type="evidence" value="ECO:0007669"/>
    <property type="project" value="InterPro"/>
</dbReference>
<evidence type="ECO:0000313" key="3">
    <source>
        <dbReference type="EMBL" id="ANP51064.1"/>
    </source>
</evidence>
<dbReference type="Proteomes" id="UP000092659">
    <property type="component" value="Chromosome"/>
</dbReference>
<feature type="transmembrane region" description="Helical" evidence="2">
    <location>
        <begin position="356"/>
        <end position="375"/>
    </location>
</feature>
<keyword evidence="2" id="KW-1133">Transmembrane helix</keyword>
<keyword evidence="2" id="KW-0472">Membrane</keyword>
<dbReference type="InterPro" id="IPR013325">
    <property type="entry name" value="RNA_pol_sigma_r2"/>
</dbReference>
<dbReference type="KEGG" id="sgs:AVL59_16810"/>
<proteinExistence type="predicted"/>
<dbReference type="Gene3D" id="1.10.1740.10">
    <property type="match status" value="1"/>
</dbReference>
<name>A0A1B1AWV3_9ACTN</name>
<reference evidence="3 4" key="1">
    <citation type="submission" date="2016-06" db="EMBL/GenBank/DDBJ databases">
        <title>Complete genome sequence of Streptomyces griseochromogenes ATCC 14511, the Blasticidin S producer.</title>
        <authorList>
            <person name="Wu L."/>
        </authorList>
    </citation>
    <scope>NUCLEOTIDE SEQUENCE [LARGE SCALE GENOMIC DNA]</scope>
    <source>
        <strain evidence="3 4">ATCC 14511</strain>
    </source>
</reference>
<sequence>MMQLLLGFRPQQQPLSDAALMLAIRKGEIESFRQLYRRHYAAVQAYAAQCTADPLHAQEVTSHVFAGLLQQMLAGESLIERRHPGCLRPHLLGNVRTTAIATWHREPETLAPDFRDWVAAGSRWPWGDDGQLALAYERLPVGTQLLLWHSLVERDPSALTARITGLAHVAVPAACDQARSVLRQARTDLYLERLERRDCWDAVRHLSSWPEAPLDAQAAAHFRVCPACMSVYKDVTRLDTQLEAQLPVRLLGWWTGEPYLRAKAAIPVPLGEPPFMARLLDRAQNHVSAERSATLRGTAAGVPWRHRGTRWMSLLRRCLRGDALAGHLPDWPRAKATRNSGRHSRKRDLLVPSRSGAAAALGGFLTGIGVGMLLLTGCERHDGQRPPSVPVPAPPQDQDGPSAQHVSGGVGGLSP</sequence>
<organism evidence="3 4">
    <name type="scientific">Streptomyces griseochromogenes</name>
    <dbReference type="NCBI Taxonomy" id="68214"/>
    <lineage>
        <taxon>Bacteria</taxon>
        <taxon>Bacillati</taxon>
        <taxon>Actinomycetota</taxon>
        <taxon>Actinomycetes</taxon>
        <taxon>Kitasatosporales</taxon>
        <taxon>Streptomycetaceae</taxon>
        <taxon>Streptomyces</taxon>
    </lineage>
</organism>
<dbReference type="AlphaFoldDB" id="A0A1B1AWV3"/>
<keyword evidence="2" id="KW-0812">Transmembrane</keyword>
<dbReference type="EMBL" id="CP016279">
    <property type="protein sequence ID" value="ANP51064.1"/>
    <property type="molecule type" value="Genomic_DNA"/>
</dbReference>
<dbReference type="SUPFAM" id="SSF88946">
    <property type="entry name" value="Sigma2 domain of RNA polymerase sigma factors"/>
    <property type="match status" value="1"/>
</dbReference>
<accession>A0A1B1AWV3</accession>
<feature type="region of interest" description="Disordered" evidence="1">
    <location>
        <begin position="381"/>
        <end position="415"/>
    </location>
</feature>
<gene>
    <name evidence="3" type="ORF">AVL59_16810</name>
</gene>
<evidence type="ECO:0000256" key="2">
    <source>
        <dbReference type="SAM" id="Phobius"/>
    </source>
</evidence>
<evidence type="ECO:0008006" key="5">
    <source>
        <dbReference type="Google" id="ProtNLM"/>
    </source>
</evidence>
<evidence type="ECO:0000313" key="4">
    <source>
        <dbReference type="Proteomes" id="UP000092659"/>
    </source>
</evidence>
<feature type="region of interest" description="Disordered" evidence="1">
    <location>
        <begin position="329"/>
        <end position="349"/>
    </location>
</feature>
<protein>
    <recommendedName>
        <fullName evidence="5">RNA polymerase sigma-70 region 2 domain-containing protein</fullName>
    </recommendedName>
</protein>
<dbReference type="STRING" id="68214.AVL59_16810"/>